<dbReference type="PANTHER" id="PTHR21089:SF1">
    <property type="entry name" value="BIFUNCTIONAL 3-DEHYDROQUINATE DEHYDRATASE_SHIKIMATE DEHYDROGENASE, CHLOROPLASTIC"/>
    <property type="match status" value="1"/>
</dbReference>
<dbReference type="SUPFAM" id="SSF51735">
    <property type="entry name" value="NAD(P)-binding Rossmann-fold domains"/>
    <property type="match status" value="1"/>
</dbReference>
<dbReference type="InterPro" id="IPR013708">
    <property type="entry name" value="Shikimate_DH-bd_N"/>
</dbReference>
<protein>
    <recommendedName>
        <fullName evidence="1">shikimate dehydrogenase (NADP(+))</fullName>
        <ecNumber evidence="1">1.1.1.25</ecNumber>
    </recommendedName>
</protein>
<sequence length="272" mass="30397">MKFGLLGEKLGHSLSPQIHNLIFRKIGIEGEYDLLEVEKQNLEDMLEHLPEKYGGVNVTIPYKIAVMKNLAFISPEAKAIGAVNTIYFVNGEKRGYNTDYFGFGQLLEHNAIAVENKDVVILGSGGAARAVVQYFVDNCVNSITIASRNPQEACNKFSDFKALPKLNFLNYERLFERGDGDLLVNTTPIGMYPNMEVSPVPKGIVAGYRAVVDLIYNPSETLFMRYAREAGRKNCNGFYMLIAQALAAEEIWLGCKINREIIADIAQKMQEE</sequence>
<dbReference type="Gene3D" id="3.40.50.10860">
    <property type="entry name" value="Leucine Dehydrogenase, chain A, domain 1"/>
    <property type="match status" value="1"/>
</dbReference>
<dbReference type="GO" id="GO:0009423">
    <property type="term" value="P:chorismate biosynthetic process"/>
    <property type="evidence" value="ECO:0007669"/>
    <property type="project" value="TreeGrafter"/>
</dbReference>
<evidence type="ECO:0000256" key="3">
    <source>
        <dbReference type="ARBA" id="ARBA00022857"/>
    </source>
</evidence>
<gene>
    <name evidence="7" type="primary">aroE_10</name>
    <name evidence="7" type="ORF">SDC9_24805</name>
</gene>
<dbReference type="AlphaFoldDB" id="A0A644UJF7"/>
<evidence type="ECO:0000313" key="7">
    <source>
        <dbReference type="EMBL" id="MPL78933.1"/>
    </source>
</evidence>
<dbReference type="InterPro" id="IPR022893">
    <property type="entry name" value="Shikimate_DH_fam"/>
</dbReference>
<keyword evidence="2" id="KW-0028">Amino-acid biosynthesis</keyword>
<dbReference type="GO" id="GO:0008652">
    <property type="term" value="P:amino acid biosynthetic process"/>
    <property type="evidence" value="ECO:0007669"/>
    <property type="project" value="UniProtKB-KW"/>
</dbReference>
<dbReference type="EC" id="1.1.1.25" evidence="1"/>
<dbReference type="HAMAP" id="MF_00222">
    <property type="entry name" value="Shikimate_DH_AroE"/>
    <property type="match status" value="1"/>
</dbReference>
<dbReference type="Gene3D" id="3.40.50.720">
    <property type="entry name" value="NAD(P)-binding Rossmann-like Domain"/>
    <property type="match status" value="1"/>
</dbReference>
<name>A0A644UJF7_9ZZZZ</name>
<dbReference type="GO" id="GO:0004764">
    <property type="term" value="F:shikimate 3-dehydrogenase (NADP+) activity"/>
    <property type="evidence" value="ECO:0007669"/>
    <property type="project" value="UniProtKB-EC"/>
</dbReference>
<dbReference type="GO" id="GO:0005829">
    <property type="term" value="C:cytosol"/>
    <property type="evidence" value="ECO:0007669"/>
    <property type="project" value="TreeGrafter"/>
</dbReference>
<proteinExistence type="inferred from homology"/>
<keyword evidence="4 7" id="KW-0560">Oxidoreductase</keyword>
<accession>A0A644UJF7</accession>
<dbReference type="Pfam" id="PF08501">
    <property type="entry name" value="Shikimate_dh_N"/>
    <property type="match status" value="1"/>
</dbReference>
<dbReference type="GO" id="GO:0009073">
    <property type="term" value="P:aromatic amino acid family biosynthetic process"/>
    <property type="evidence" value="ECO:0007669"/>
    <property type="project" value="UniProtKB-KW"/>
</dbReference>
<evidence type="ECO:0000256" key="4">
    <source>
        <dbReference type="ARBA" id="ARBA00023002"/>
    </source>
</evidence>
<dbReference type="InterPro" id="IPR011342">
    <property type="entry name" value="Shikimate_DH"/>
</dbReference>
<feature type="domain" description="Shikimate dehydrogenase substrate binding N-terminal" evidence="6">
    <location>
        <begin position="5"/>
        <end position="86"/>
    </location>
</feature>
<organism evidence="7">
    <name type="scientific">bioreactor metagenome</name>
    <dbReference type="NCBI Taxonomy" id="1076179"/>
    <lineage>
        <taxon>unclassified sequences</taxon>
        <taxon>metagenomes</taxon>
        <taxon>ecological metagenomes</taxon>
    </lineage>
</organism>
<dbReference type="GO" id="GO:0050661">
    <property type="term" value="F:NADP binding"/>
    <property type="evidence" value="ECO:0007669"/>
    <property type="project" value="InterPro"/>
</dbReference>
<evidence type="ECO:0000259" key="6">
    <source>
        <dbReference type="Pfam" id="PF08501"/>
    </source>
</evidence>
<evidence type="ECO:0000256" key="2">
    <source>
        <dbReference type="ARBA" id="ARBA00022605"/>
    </source>
</evidence>
<dbReference type="EMBL" id="VSSQ01000121">
    <property type="protein sequence ID" value="MPL78933.1"/>
    <property type="molecule type" value="Genomic_DNA"/>
</dbReference>
<dbReference type="GO" id="GO:0019632">
    <property type="term" value="P:shikimate metabolic process"/>
    <property type="evidence" value="ECO:0007669"/>
    <property type="project" value="InterPro"/>
</dbReference>
<dbReference type="NCBIfam" id="TIGR00507">
    <property type="entry name" value="aroE"/>
    <property type="match status" value="1"/>
</dbReference>
<reference evidence="7" key="1">
    <citation type="submission" date="2019-08" db="EMBL/GenBank/DDBJ databases">
        <authorList>
            <person name="Kucharzyk K."/>
            <person name="Murdoch R.W."/>
            <person name="Higgins S."/>
            <person name="Loffler F."/>
        </authorList>
    </citation>
    <scope>NUCLEOTIDE SEQUENCE</scope>
</reference>
<dbReference type="CDD" id="cd01065">
    <property type="entry name" value="NAD_bind_Shikimate_DH"/>
    <property type="match status" value="1"/>
</dbReference>
<keyword evidence="5" id="KW-0057">Aromatic amino acid biosynthesis</keyword>
<keyword evidence="3" id="KW-0521">NADP</keyword>
<evidence type="ECO:0000256" key="5">
    <source>
        <dbReference type="ARBA" id="ARBA00023141"/>
    </source>
</evidence>
<dbReference type="InterPro" id="IPR036291">
    <property type="entry name" value="NAD(P)-bd_dom_sf"/>
</dbReference>
<evidence type="ECO:0000256" key="1">
    <source>
        <dbReference type="ARBA" id="ARBA00012962"/>
    </source>
</evidence>
<dbReference type="PANTHER" id="PTHR21089">
    <property type="entry name" value="SHIKIMATE DEHYDROGENASE"/>
    <property type="match status" value="1"/>
</dbReference>
<dbReference type="InterPro" id="IPR046346">
    <property type="entry name" value="Aminoacid_DH-like_N_sf"/>
</dbReference>
<comment type="caution">
    <text evidence="7">The sequence shown here is derived from an EMBL/GenBank/DDBJ whole genome shotgun (WGS) entry which is preliminary data.</text>
</comment>
<dbReference type="SUPFAM" id="SSF53223">
    <property type="entry name" value="Aminoacid dehydrogenase-like, N-terminal domain"/>
    <property type="match status" value="1"/>
</dbReference>